<dbReference type="EMBL" id="CP099489">
    <property type="protein sequence ID" value="USQ81720.1"/>
    <property type="molecule type" value="Genomic_DNA"/>
</dbReference>
<sequence>MSGVKMFALASVGTLLLTACSGDDTAPISATVTATATVTAQAAPAEAPAAETVTETVTATVTETMAPDSPPDLEAEPASDTTDMPTNSDGLFSFGETVTYADGLELTVGQPEAYQPGQYAAGSDHHDAFVRFPLSMTNGTDEPVDASWIVVTVQSGTGEGERVFDAGNGISGDPDSTLLQGRTNEWDIVFGVDDPEDMVMSIAPGWDYDSMIYTNTQ</sequence>
<evidence type="ECO:0000256" key="1">
    <source>
        <dbReference type="SAM" id="MobiDB-lite"/>
    </source>
</evidence>
<reference evidence="3" key="1">
    <citation type="submission" date="2022-06" db="EMBL/GenBank/DDBJ databases">
        <title>Ornithinimicrobium HY1793.</title>
        <authorList>
            <person name="Huang Y."/>
        </authorList>
    </citation>
    <scope>NUCLEOTIDE SEQUENCE</scope>
    <source>
        <strain evidence="3">HY1793</strain>
    </source>
</reference>
<dbReference type="Proteomes" id="UP001056455">
    <property type="component" value="Chromosome"/>
</dbReference>
<name>A0ABY4YZ47_9MICO</name>
<evidence type="ECO:0000313" key="4">
    <source>
        <dbReference type="Proteomes" id="UP001056455"/>
    </source>
</evidence>
<accession>A0ABY4YZ47</accession>
<evidence type="ECO:0008006" key="5">
    <source>
        <dbReference type="Google" id="ProtNLM"/>
    </source>
</evidence>
<keyword evidence="2" id="KW-0732">Signal</keyword>
<dbReference type="PROSITE" id="PS51257">
    <property type="entry name" value="PROKAR_LIPOPROTEIN"/>
    <property type="match status" value="1"/>
</dbReference>
<feature type="chain" id="PRO_5046288999" description="DUF4352 domain-containing protein" evidence="2">
    <location>
        <begin position="22"/>
        <end position="217"/>
    </location>
</feature>
<feature type="region of interest" description="Disordered" evidence="1">
    <location>
        <begin position="62"/>
        <end position="89"/>
    </location>
</feature>
<evidence type="ECO:0000313" key="3">
    <source>
        <dbReference type="EMBL" id="USQ81720.1"/>
    </source>
</evidence>
<protein>
    <recommendedName>
        <fullName evidence="5">DUF4352 domain-containing protein</fullName>
    </recommendedName>
</protein>
<evidence type="ECO:0000256" key="2">
    <source>
        <dbReference type="SAM" id="SignalP"/>
    </source>
</evidence>
<dbReference type="RefSeq" id="WP_252595256.1">
    <property type="nucleotide sequence ID" value="NZ_CP099489.1"/>
</dbReference>
<feature type="signal peptide" evidence="2">
    <location>
        <begin position="1"/>
        <end position="21"/>
    </location>
</feature>
<keyword evidence="4" id="KW-1185">Reference proteome</keyword>
<gene>
    <name evidence="3" type="ORF">NF556_08765</name>
</gene>
<organism evidence="3 4">
    <name type="scientific">Ornithinimicrobium faecis</name>
    <dbReference type="NCBI Taxonomy" id="2934158"/>
    <lineage>
        <taxon>Bacteria</taxon>
        <taxon>Bacillati</taxon>
        <taxon>Actinomycetota</taxon>
        <taxon>Actinomycetes</taxon>
        <taxon>Micrococcales</taxon>
        <taxon>Ornithinimicrobiaceae</taxon>
        <taxon>Ornithinimicrobium</taxon>
    </lineage>
</organism>
<feature type="compositionally biased region" description="Polar residues" evidence="1">
    <location>
        <begin position="79"/>
        <end position="89"/>
    </location>
</feature>
<proteinExistence type="predicted"/>